<feature type="compositionally biased region" description="Polar residues" evidence="1">
    <location>
        <begin position="255"/>
        <end position="267"/>
    </location>
</feature>
<dbReference type="PANTHER" id="PTHR36048:SF1">
    <property type="entry name" value="RIBOSOME MATURATION FACTOR"/>
    <property type="match status" value="1"/>
</dbReference>
<feature type="compositionally biased region" description="Basic residues" evidence="1">
    <location>
        <begin position="300"/>
        <end position="309"/>
    </location>
</feature>
<organism evidence="2 3">
    <name type="scientific">Gossypium barbadense</name>
    <name type="common">Sea Island cotton</name>
    <name type="synonym">Hibiscus barbadensis</name>
    <dbReference type="NCBI Taxonomy" id="3634"/>
    <lineage>
        <taxon>Eukaryota</taxon>
        <taxon>Viridiplantae</taxon>
        <taxon>Streptophyta</taxon>
        <taxon>Embryophyta</taxon>
        <taxon>Tracheophyta</taxon>
        <taxon>Spermatophyta</taxon>
        <taxon>Magnoliopsida</taxon>
        <taxon>eudicotyledons</taxon>
        <taxon>Gunneridae</taxon>
        <taxon>Pentapetalae</taxon>
        <taxon>rosids</taxon>
        <taxon>malvids</taxon>
        <taxon>Malvales</taxon>
        <taxon>Malvaceae</taxon>
        <taxon>Malvoideae</taxon>
        <taxon>Gossypium</taxon>
    </lineage>
</organism>
<dbReference type="Proteomes" id="UP000239757">
    <property type="component" value="Unassembled WGS sequence"/>
</dbReference>
<dbReference type="OrthoDB" id="1902342at2759"/>
<evidence type="ECO:0000313" key="3">
    <source>
        <dbReference type="Proteomes" id="UP000239757"/>
    </source>
</evidence>
<feature type="region of interest" description="Disordered" evidence="1">
    <location>
        <begin position="30"/>
        <end position="49"/>
    </location>
</feature>
<dbReference type="AlphaFoldDB" id="A0A2P5VPA1"/>
<protein>
    <submittedName>
        <fullName evidence="2">Uncharacterized protein</fullName>
    </submittedName>
</protein>
<reference evidence="2 3" key="1">
    <citation type="submission" date="2015-01" db="EMBL/GenBank/DDBJ databases">
        <title>Genome of allotetraploid Gossypium barbadense reveals genomic plasticity and fiber elongation in cotton evolution.</title>
        <authorList>
            <person name="Chen X."/>
            <person name="Liu X."/>
            <person name="Zhao B."/>
            <person name="Zheng H."/>
            <person name="Hu Y."/>
            <person name="Lu G."/>
            <person name="Yang C."/>
            <person name="Chen J."/>
            <person name="Shan C."/>
            <person name="Zhang L."/>
            <person name="Zhou Y."/>
            <person name="Wang L."/>
            <person name="Guo W."/>
            <person name="Bai Y."/>
            <person name="Ruan J."/>
            <person name="Shangguan X."/>
            <person name="Mao Y."/>
            <person name="Jiang J."/>
            <person name="Zhu Y."/>
            <person name="Lei J."/>
            <person name="Kang H."/>
            <person name="Chen S."/>
            <person name="He X."/>
            <person name="Wang R."/>
            <person name="Wang Y."/>
            <person name="Chen J."/>
            <person name="Wang L."/>
            <person name="Yu S."/>
            <person name="Wang B."/>
            <person name="Wei J."/>
            <person name="Song S."/>
            <person name="Lu X."/>
            <person name="Gao Z."/>
            <person name="Gu W."/>
            <person name="Deng X."/>
            <person name="Ma D."/>
            <person name="Wang S."/>
            <person name="Liang W."/>
            <person name="Fang L."/>
            <person name="Cai C."/>
            <person name="Zhu X."/>
            <person name="Zhou B."/>
            <person name="Zhang Y."/>
            <person name="Chen Z."/>
            <person name="Xu S."/>
            <person name="Zhu R."/>
            <person name="Wang S."/>
            <person name="Zhang T."/>
            <person name="Zhao G."/>
        </authorList>
    </citation>
    <scope>NUCLEOTIDE SEQUENCE [LARGE SCALE GENOMIC DNA]</scope>
    <source>
        <strain evidence="3">cv. Xinhai21</strain>
        <tissue evidence="2">Leaf</tissue>
    </source>
</reference>
<evidence type="ECO:0000256" key="1">
    <source>
        <dbReference type="SAM" id="MobiDB-lite"/>
    </source>
</evidence>
<sequence length="309" mass="34295">MAAKPLTSEAIALTEKKMDMTLDDIIKMSKTSSNKTKKQRRVLNKGPKPFNNAAKAKALKVRQYMDSRSSVRQGVLAQRRSNIPGNQFPLAAEAARRAAVAPVRIKNVNGVRVANLNKPRLSGADRGIGFLPYGMDIEAWSSKLLKRKFADCLTFWEINPCDFPQFCYCIGGFSVFLVVAQHSQIELTGNLMSTCKQMVICLILLLVGNNCILPLMKSSSSFTVLILVAGLVGTGVPPVQRRAKNGGFAAKPRQHQPQRQQEGNVVTKQRPHTLDSLFANMKKERMNGPAQRNGSSRQRMPWRRGRFGN</sequence>
<proteinExistence type="predicted"/>
<accession>A0A2P5VPA1</accession>
<feature type="region of interest" description="Disordered" evidence="1">
    <location>
        <begin position="242"/>
        <end position="309"/>
    </location>
</feature>
<gene>
    <name evidence="2" type="ORF">GOBAR_AA40057</name>
</gene>
<evidence type="ECO:0000313" key="2">
    <source>
        <dbReference type="EMBL" id="PPR80662.1"/>
    </source>
</evidence>
<dbReference type="PANTHER" id="PTHR36048">
    <property type="entry name" value="RIBOSOME MATURATION FACTOR"/>
    <property type="match status" value="1"/>
</dbReference>
<dbReference type="EMBL" id="KZ671730">
    <property type="protein sequence ID" value="PPR80662.1"/>
    <property type="molecule type" value="Genomic_DNA"/>
</dbReference>
<name>A0A2P5VPA1_GOSBA</name>